<dbReference type="InterPro" id="IPR052520">
    <property type="entry name" value="ATL_DNA_repair"/>
</dbReference>
<evidence type="ECO:0000256" key="5">
    <source>
        <dbReference type="ARBA" id="ARBA00023204"/>
    </source>
</evidence>
<dbReference type="PANTHER" id="PTHR42942">
    <property type="entry name" value="6-O-METHYLGUANINE DNA METHYLTRANSFERASE"/>
    <property type="match status" value="1"/>
</dbReference>
<organism evidence="8 9">
    <name type="scientific">candidate division WS6 bacterium GW2011_GWA2_37_6</name>
    <dbReference type="NCBI Taxonomy" id="1619087"/>
    <lineage>
        <taxon>Bacteria</taxon>
        <taxon>Candidatus Dojkabacteria</taxon>
    </lineage>
</organism>
<gene>
    <name evidence="8" type="ORF">US52_C0009G0013</name>
</gene>
<dbReference type="Proteomes" id="UP000034852">
    <property type="component" value="Unassembled WGS sequence"/>
</dbReference>
<sequence>MNAQTKKSIPDRSNNLFAAVRDIVRQIPAGKVATYGQIAKIAGIKDARKVGWALCKNLNPEIPCHRVLKKGGILVDNYAFGDWHDEKAKLISEGVTFIKEKKVDIKKHLWEPIINIPS</sequence>
<dbReference type="InterPro" id="IPR001497">
    <property type="entry name" value="MethylDNA_cys_MeTrfase_AS"/>
</dbReference>
<evidence type="ECO:0000259" key="7">
    <source>
        <dbReference type="Pfam" id="PF01035"/>
    </source>
</evidence>
<dbReference type="Pfam" id="PF01035">
    <property type="entry name" value="DNA_binding_1"/>
    <property type="match status" value="1"/>
</dbReference>
<name>A0A0G0K652_9BACT</name>
<dbReference type="EMBL" id="LBTH01000009">
    <property type="protein sequence ID" value="KKQ36091.1"/>
    <property type="molecule type" value="Genomic_DNA"/>
</dbReference>
<dbReference type="CDD" id="cd06445">
    <property type="entry name" value="ATase"/>
    <property type="match status" value="1"/>
</dbReference>
<dbReference type="GO" id="GO:0032259">
    <property type="term" value="P:methylation"/>
    <property type="evidence" value="ECO:0007669"/>
    <property type="project" value="UniProtKB-KW"/>
</dbReference>
<dbReference type="InterPro" id="IPR036388">
    <property type="entry name" value="WH-like_DNA-bd_sf"/>
</dbReference>
<dbReference type="PROSITE" id="PS00374">
    <property type="entry name" value="MGMT"/>
    <property type="match status" value="1"/>
</dbReference>
<evidence type="ECO:0000256" key="1">
    <source>
        <dbReference type="ARBA" id="ARBA00001286"/>
    </source>
</evidence>
<keyword evidence="4" id="KW-0227">DNA damage</keyword>
<protein>
    <submittedName>
        <fullName evidence="8">Methylated-DNA/protein-cysteine methyltransferase</fullName>
    </submittedName>
</protein>
<proteinExistence type="predicted"/>
<dbReference type="SUPFAM" id="SSF46767">
    <property type="entry name" value="Methylated DNA-protein cysteine methyltransferase, C-terminal domain"/>
    <property type="match status" value="1"/>
</dbReference>
<evidence type="ECO:0000256" key="6">
    <source>
        <dbReference type="ARBA" id="ARBA00049348"/>
    </source>
</evidence>
<keyword evidence="5" id="KW-0234">DNA repair</keyword>
<dbReference type="GO" id="GO:0003908">
    <property type="term" value="F:methylated-DNA-[protein]-cysteine S-methyltransferase activity"/>
    <property type="evidence" value="ECO:0007669"/>
    <property type="project" value="UniProtKB-EC"/>
</dbReference>
<dbReference type="Gene3D" id="1.10.10.10">
    <property type="entry name" value="Winged helix-like DNA-binding domain superfamily/Winged helix DNA-binding domain"/>
    <property type="match status" value="1"/>
</dbReference>
<dbReference type="InterPro" id="IPR036217">
    <property type="entry name" value="MethylDNA_cys_MeTrfase_DNAb"/>
</dbReference>
<feature type="domain" description="Methylated-DNA-[protein]-cysteine S-methyltransferase DNA binding" evidence="7">
    <location>
        <begin position="17"/>
        <end position="94"/>
    </location>
</feature>
<dbReference type="InterPro" id="IPR014048">
    <property type="entry name" value="MethylDNA_cys_MeTrfase_DNA-bd"/>
</dbReference>
<comment type="catalytic activity">
    <reaction evidence="1">
        <text>a 4-O-methyl-thymidine in DNA + L-cysteinyl-[protein] = a thymidine in DNA + S-methyl-L-cysteinyl-[protein]</text>
        <dbReference type="Rhea" id="RHEA:53428"/>
        <dbReference type="Rhea" id="RHEA-COMP:10131"/>
        <dbReference type="Rhea" id="RHEA-COMP:10132"/>
        <dbReference type="Rhea" id="RHEA-COMP:13555"/>
        <dbReference type="Rhea" id="RHEA-COMP:13556"/>
        <dbReference type="ChEBI" id="CHEBI:29950"/>
        <dbReference type="ChEBI" id="CHEBI:82612"/>
        <dbReference type="ChEBI" id="CHEBI:137386"/>
        <dbReference type="ChEBI" id="CHEBI:137387"/>
        <dbReference type="EC" id="2.1.1.63"/>
    </reaction>
</comment>
<evidence type="ECO:0000313" key="9">
    <source>
        <dbReference type="Proteomes" id="UP000034852"/>
    </source>
</evidence>
<keyword evidence="3 8" id="KW-0808">Transferase</keyword>
<reference evidence="8 9" key="1">
    <citation type="journal article" date="2015" name="Nature">
        <title>rRNA introns, odd ribosomes, and small enigmatic genomes across a large radiation of phyla.</title>
        <authorList>
            <person name="Brown C.T."/>
            <person name="Hug L.A."/>
            <person name="Thomas B.C."/>
            <person name="Sharon I."/>
            <person name="Castelle C.J."/>
            <person name="Singh A."/>
            <person name="Wilkins M.J."/>
            <person name="Williams K.H."/>
            <person name="Banfield J.F."/>
        </authorList>
    </citation>
    <scope>NUCLEOTIDE SEQUENCE [LARGE SCALE GENOMIC DNA]</scope>
</reference>
<evidence type="ECO:0000256" key="2">
    <source>
        <dbReference type="ARBA" id="ARBA00022603"/>
    </source>
</evidence>
<evidence type="ECO:0000256" key="4">
    <source>
        <dbReference type="ARBA" id="ARBA00022763"/>
    </source>
</evidence>
<comment type="caution">
    <text evidence="8">The sequence shown here is derived from an EMBL/GenBank/DDBJ whole genome shotgun (WGS) entry which is preliminary data.</text>
</comment>
<evidence type="ECO:0000313" key="8">
    <source>
        <dbReference type="EMBL" id="KKQ36091.1"/>
    </source>
</evidence>
<accession>A0A0G0K652</accession>
<dbReference type="PANTHER" id="PTHR42942:SF1">
    <property type="entry name" value="ALKYLTRANSFERASE-LIKE PROTEIN 1"/>
    <property type="match status" value="1"/>
</dbReference>
<dbReference type="GO" id="GO:0006281">
    <property type="term" value="P:DNA repair"/>
    <property type="evidence" value="ECO:0007669"/>
    <property type="project" value="UniProtKB-KW"/>
</dbReference>
<evidence type="ECO:0000256" key="3">
    <source>
        <dbReference type="ARBA" id="ARBA00022679"/>
    </source>
</evidence>
<dbReference type="AlphaFoldDB" id="A0A0G0K652"/>
<keyword evidence="2 8" id="KW-0489">Methyltransferase</keyword>
<comment type="catalytic activity">
    <reaction evidence="6">
        <text>a 6-O-methyl-2'-deoxyguanosine in DNA + L-cysteinyl-[protein] = S-methyl-L-cysteinyl-[protein] + a 2'-deoxyguanosine in DNA</text>
        <dbReference type="Rhea" id="RHEA:24000"/>
        <dbReference type="Rhea" id="RHEA-COMP:10131"/>
        <dbReference type="Rhea" id="RHEA-COMP:10132"/>
        <dbReference type="Rhea" id="RHEA-COMP:11367"/>
        <dbReference type="Rhea" id="RHEA-COMP:11368"/>
        <dbReference type="ChEBI" id="CHEBI:29950"/>
        <dbReference type="ChEBI" id="CHEBI:82612"/>
        <dbReference type="ChEBI" id="CHEBI:85445"/>
        <dbReference type="ChEBI" id="CHEBI:85448"/>
        <dbReference type="EC" id="2.1.1.63"/>
    </reaction>
</comment>